<dbReference type="Pfam" id="PF19077">
    <property type="entry name" value="Big_13"/>
    <property type="match status" value="1"/>
</dbReference>
<feature type="compositionally biased region" description="Polar residues" evidence="9">
    <location>
        <begin position="1045"/>
        <end position="1054"/>
    </location>
</feature>
<evidence type="ECO:0000256" key="3">
    <source>
        <dbReference type="ARBA" id="ARBA00022525"/>
    </source>
</evidence>
<dbReference type="PANTHER" id="PTHR38340:SF1">
    <property type="entry name" value="S-LAYER PROTEIN"/>
    <property type="match status" value="1"/>
</dbReference>
<dbReference type="STRING" id="553385.GCA_000591415_02821"/>
<reference evidence="11 12" key="1">
    <citation type="submission" date="2019-07" db="EMBL/GenBank/DDBJ databases">
        <title>Diversity of Bacteria from Kongsfjorden, Arctic.</title>
        <authorList>
            <person name="Yu Y."/>
        </authorList>
    </citation>
    <scope>NUCLEOTIDE SEQUENCE [LARGE SCALE GENOMIC DNA]</scope>
    <source>
        <strain evidence="11 12">SM1923</strain>
    </source>
</reference>
<evidence type="ECO:0000256" key="6">
    <source>
        <dbReference type="ARBA" id="ARBA00022837"/>
    </source>
</evidence>
<dbReference type="GO" id="GO:0005509">
    <property type="term" value="F:calcium ion binding"/>
    <property type="evidence" value="ECO:0007669"/>
    <property type="project" value="InterPro"/>
</dbReference>
<feature type="domain" description="Bacterial Ig-like" evidence="10">
    <location>
        <begin position="266"/>
        <end position="354"/>
    </location>
</feature>
<evidence type="ECO:0000256" key="1">
    <source>
        <dbReference type="ARBA" id="ARBA00004370"/>
    </source>
</evidence>
<dbReference type="Proteomes" id="UP000319941">
    <property type="component" value="Unassembled WGS sequence"/>
</dbReference>
<proteinExistence type="predicted"/>
<gene>
    <name evidence="11" type="ORF">FQP86_09165</name>
</gene>
<protein>
    <recommendedName>
        <fullName evidence="10">Bacterial Ig-like domain-containing protein</fullName>
    </recommendedName>
</protein>
<dbReference type="PROSITE" id="PS00330">
    <property type="entry name" value="HEMOLYSIN_CALCIUM"/>
    <property type="match status" value="3"/>
</dbReference>
<dbReference type="Gene3D" id="2.60.40.1800">
    <property type="match status" value="1"/>
</dbReference>
<keyword evidence="6" id="KW-0106">Calcium</keyword>
<evidence type="ECO:0000256" key="4">
    <source>
        <dbReference type="ARBA" id="ARBA00022656"/>
    </source>
</evidence>
<evidence type="ECO:0000256" key="2">
    <source>
        <dbReference type="ARBA" id="ARBA00004613"/>
    </source>
</evidence>
<feature type="region of interest" description="Disordered" evidence="9">
    <location>
        <begin position="1032"/>
        <end position="1054"/>
    </location>
</feature>
<dbReference type="Pfam" id="PF00353">
    <property type="entry name" value="HemolysinCabind"/>
    <property type="match status" value="3"/>
</dbReference>
<evidence type="ECO:0000256" key="7">
    <source>
        <dbReference type="ARBA" id="ARBA00023026"/>
    </source>
</evidence>
<dbReference type="PANTHER" id="PTHR38340">
    <property type="entry name" value="S-LAYER PROTEIN"/>
    <property type="match status" value="1"/>
</dbReference>
<comment type="caution">
    <text evidence="11">The sequence shown here is derived from an EMBL/GenBank/DDBJ whole genome shotgun (WGS) entry which is preliminary data.</text>
</comment>
<keyword evidence="12" id="KW-1185">Reference proteome</keyword>
<keyword evidence="5" id="KW-0677">Repeat</keyword>
<dbReference type="InterPro" id="IPR013783">
    <property type="entry name" value="Ig-like_fold"/>
</dbReference>
<evidence type="ECO:0000256" key="9">
    <source>
        <dbReference type="SAM" id="MobiDB-lite"/>
    </source>
</evidence>
<sequence>ITSNGEVTVSGLEDGATWEYTVDGEIWLAGTGTTFSLDEGIYAEGDVQIRQTDVAGNVSDEVSLGPVTVDTTAATNPSLELTSDTGIDGDGITSNGEVTVSGLEDGETWEYTVDGETWVDGTGTTFSLDEGIYAEGDVQIRQTDVAGNVSDEVSLGAVTVDVTIANPTLELTTDTAINDDGITSNGEVTVGGIETDATWEYTVDGETWVAGTGTTFSLDEGIYAEGDVQIRQTDVAGNVSNEVSLGPVTVDMTAPAAPVIVSIIDDVETSTGPLTDGDSTNDTIPLIGGTAEANSTLTLYNGSDVVDIISVDDRGNWTFMPDEALVDGDYIFSAVTTDMAGNVSNSSNTFSITVSTIPFVESGSSAVTEDGIGAAPAAGRMFRSFAIAPASDSDSDITSATDSGVLSFGNVSTDASFTLVKPTTVDIEAKNQLLIWSLSADSKTLQALYTDEDTGIESAVITITIDDNGNYTTTIEQGIDHQLEGADSLTFDVGVQLDDGATSLSSNISIKVVDDIPTVKANQFVVVSALNTDYEGSALGDDGGFGADGGYVQQTTIHGVTFTVSDDLSSATVSGSSELIDIDVSNTIAITDGILTIETVLGETLTINVETGAYTYNNSGSSTLEPDADIAPIVSISESGGLLGIASADVLGLIDLSTDQTYKVADDGNSISTVTISTTGLLSSITSLLDPLGLGLVNGLINTLLGESTWVFSEDLKEEFNLNTSVTTVSGEKILTITGTEVTNQIMNEFLASIDFTSTNNGLLSVEVLSSSTIQATDTAGNTSSAVTVGDIIDLELVGNDYEANIAEGTAADDELSGNSEADNVRLYGFAGDDEITGSAQADILRGGEGNDILNGGGGSDLIIGGTGDDTLTGGAGADVFRWEAGDEITSDGSIATDTITDFDTSLPLSEVGGDIIDLSGMLQGEWRLGNAANNLTSFLHITYDAGLDKTIIAISTGGGFSSGYDASQVNHYIDLAGVDLVADSTTDEEIIASLLEQGKLIVDEANSSTVFGDISSDVNFTVTDGDGDTASSKVTFNGQGGTEPDTTTNSAPEVTASSSKLLGLVGLEALGLIDFSQNDVFVTDADGNLASVTITFEPLLSVEVGGTLLTGPEFTANSELAAELGLQFTTTSRAGLLGLVAPEASITITAVDGGDIDNLAINELLSTIALNDGIANVEVLNSITITATDSDGASTTQSLASLADIGVLDGNDDSVFDGDTTGNTIDQSSALIDVQLYGYAGDDTLTGGSGNDLLRGGSGDDTLIGNQGNDLLFGGDGRNIFTGGEGDDVIVTSTLEFEIDGGVGTDAVRFDNTGESIDLTTLLVAGVDANLMTNIEVLDISASSDTGTTLTIDEATVLNLTDVDDILRIEGDDDDTVAADGATSTGAEVVNGTTYDTYELGSATLYIDQDITVNTSNG</sequence>
<dbReference type="InterPro" id="IPR001343">
    <property type="entry name" value="Hemolysn_Ca-bd"/>
</dbReference>
<dbReference type="GO" id="GO:0016020">
    <property type="term" value="C:membrane"/>
    <property type="evidence" value="ECO:0007669"/>
    <property type="project" value="UniProtKB-SubCell"/>
</dbReference>
<accession>A0A558HLF0</accession>
<dbReference type="InterPro" id="IPR018511">
    <property type="entry name" value="Hemolysin-typ_Ca-bd_CS"/>
</dbReference>
<dbReference type="InterPro" id="IPR044016">
    <property type="entry name" value="Big_13"/>
</dbReference>
<dbReference type="GO" id="GO:0005576">
    <property type="term" value="C:extracellular region"/>
    <property type="evidence" value="ECO:0007669"/>
    <property type="project" value="UniProtKB-SubCell"/>
</dbReference>
<dbReference type="InterPro" id="IPR011049">
    <property type="entry name" value="Serralysin-like_metalloprot_C"/>
</dbReference>
<dbReference type="EMBL" id="VNFH01000006">
    <property type="protein sequence ID" value="TVU69980.1"/>
    <property type="molecule type" value="Genomic_DNA"/>
</dbReference>
<dbReference type="InterPro" id="IPR050557">
    <property type="entry name" value="RTX_toxin/Mannuronan_C5-epim"/>
</dbReference>
<evidence type="ECO:0000313" key="11">
    <source>
        <dbReference type="EMBL" id="TVU69980.1"/>
    </source>
</evidence>
<dbReference type="PRINTS" id="PR00313">
    <property type="entry name" value="CABNDNGRPT"/>
</dbReference>
<evidence type="ECO:0000313" key="12">
    <source>
        <dbReference type="Proteomes" id="UP000319941"/>
    </source>
</evidence>
<dbReference type="Gene3D" id="2.60.40.10">
    <property type="entry name" value="Immunoglobulins"/>
    <property type="match status" value="1"/>
</dbReference>
<dbReference type="Gene3D" id="2.150.10.10">
    <property type="entry name" value="Serralysin-like metalloprotease, C-terminal"/>
    <property type="match status" value="2"/>
</dbReference>
<keyword evidence="8" id="KW-0472">Membrane</keyword>
<keyword evidence="4" id="KW-0800">Toxin</keyword>
<evidence type="ECO:0000256" key="8">
    <source>
        <dbReference type="ARBA" id="ARBA00023136"/>
    </source>
</evidence>
<dbReference type="SUPFAM" id="SSF51120">
    <property type="entry name" value="beta-Roll"/>
    <property type="match status" value="2"/>
</dbReference>
<evidence type="ECO:0000256" key="5">
    <source>
        <dbReference type="ARBA" id="ARBA00022737"/>
    </source>
</evidence>
<keyword evidence="7" id="KW-0843">Virulence</keyword>
<feature type="non-terminal residue" evidence="11">
    <location>
        <position position="1"/>
    </location>
</feature>
<dbReference type="GO" id="GO:0090729">
    <property type="term" value="F:toxin activity"/>
    <property type="evidence" value="ECO:0007669"/>
    <property type="project" value="UniProtKB-KW"/>
</dbReference>
<dbReference type="RefSeq" id="WP_246116519.1">
    <property type="nucleotide sequence ID" value="NZ_CAWOWR010000116.1"/>
</dbReference>
<dbReference type="PRINTS" id="PR01488">
    <property type="entry name" value="RTXTOXINA"/>
</dbReference>
<name>A0A558HLF0_9GAMM</name>
<dbReference type="InterPro" id="IPR003995">
    <property type="entry name" value="RTX_toxin_determinant-A"/>
</dbReference>
<organism evidence="11 12">
    <name type="scientific">Cobetia crustatorum</name>
    <dbReference type="NCBI Taxonomy" id="553385"/>
    <lineage>
        <taxon>Bacteria</taxon>
        <taxon>Pseudomonadati</taxon>
        <taxon>Pseudomonadota</taxon>
        <taxon>Gammaproteobacteria</taxon>
        <taxon>Oceanospirillales</taxon>
        <taxon>Halomonadaceae</taxon>
        <taxon>Cobetia</taxon>
    </lineage>
</organism>
<evidence type="ECO:0000259" key="10">
    <source>
        <dbReference type="Pfam" id="PF19077"/>
    </source>
</evidence>
<comment type="subcellular location">
    <subcellularLocation>
        <location evidence="1">Membrane</location>
    </subcellularLocation>
    <subcellularLocation>
        <location evidence="2">Secreted</location>
    </subcellularLocation>
</comment>
<dbReference type="Gene3D" id="3.30.420.430">
    <property type="match status" value="1"/>
</dbReference>
<keyword evidence="3" id="KW-0964">Secreted</keyword>